<name>A0A067QM84_ZOONE</name>
<keyword evidence="3" id="KW-1185">Reference proteome</keyword>
<organism evidence="2 3">
    <name type="scientific">Zootermopsis nevadensis</name>
    <name type="common">Dampwood termite</name>
    <dbReference type="NCBI Taxonomy" id="136037"/>
    <lineage>
        <taxon>Eukaryota</taxon>
        <taxon>Metazoa</taxon>
        <taxon>Ecdysozoa</taxon>
        <taxon>Arthropoda</taxon>
        <taxon>Hexapoda</taxon>
        <taxon>Insecta</taxon>
        <taxon>Pterygota</taxon>
        <taxon>Neoptera</taxon>
        <taxon>Polyneoptera</taxon>
        <taxon>Dictyoptera</taxon>
        <taxon>Blattodea</taxon>
        <taxon>Blattoidea</taxon>
        <taxon>Termitoidae</taxon>
        <taxon>Termopsidae</taxon>
        <taxon>Zootermopsis</taxon>
    </lineage>
</organism>
<proteinExistence type="predicted"/>
<dbReference type="Proteomes" id="UP000027135">
    <property type="component" value="Unassembled WGS sequence"/>
</dbReference>
<dbReference type="PANTHER" id="PTHR37685:SF1">
    <property type="entry name" value="GEO11136P1-RELATED"/>
    <property type="match status" value="1"/>
</dbReference>
<evidence type="ECO:0000313" key="3">
    <source>
        <dbReference type="Proteomes" id="UP000027135"/>
    </source>
</evidence>
<protein>
    <recommendedName>
        <fullName evidence="4">Salivary secreted peptide</fullName>
    </recommendedName>
</protein>
<dbReference type="Pfam" id="PF15868">
    <property type="entry name" value="MBF2"/>
    <property type="match status" value="1"/>
</dbReference>
<dbReference type="PANTHER" id="PTHR37685">
    <property type="entry name" value="GEO11136P1-RELATED"/>
    <property type="match status" value="1"/>
</dbReference>
<dbReference type="OMA" id="RSFRDMH"/>
<dbReference type="eggNOG" id="ENOG502SE18">
    <property type="taxonomic scope" value="Eukaryota"/>
</dbReference>
<sequence>MQSASVHATRVLVLLPLICCVVASSLYSPYEYGILQQAALRNNSHNLVEGWRQYGDRLLHRDLVKQSYRFLSTTTAYLRYPAWGISNVTITYVVALDQYVGGTGGYASVVDGGVGQRHVAVSFRSQKSRGLKFIVEIYGK</sequence>
<dbReference type="OrthoDB" id="8192785at2759"/>
<reference evidence="2 3" key="1">
    <citation type="journal article" date="2014" name="Nat. Commun.">
        <title>Molecular traces of alternative social organization in a termite genome.</title>
        <authorList>
            <person name="Terrapon N."/>
            <person name="Li C."/>
            <person name="Robertson H.M."/>
            <person name="Ji L."/>
            <person name="Meng X."/>
            <person name="Booth W."/>
            <person name="Chen Z."/>
            <person name="Childers C.P."/>
            <person name="Glastad K.M."/>
            <person name="Gokhale K."/>
            <person name="Gowin J."/>
            <person name="Gronenberg W."/>
            <person name="Hermansen R.A."/>
            <person name="Hu H."/>
            <person name="Hunt B.G."/>
            <person name="Huylmans A.K."/>
            <person name="Khalil S.M."/>
            <person name="Mitchell R.D."/>
            <person name="Munoz-Torres M.C."/>
            <person name="Mustard J.A."/>
            <person name="Pan H."/>
            <person name="Reese J.T."/>
            <person name="Scharf M.E."/>
            <person name="Sun F."/>
            <person name="Vogel H."/>
            <person name="Xiao J."/>
            <person name="Yang W."/>
            <person name="Yang Z."/>
            <person name="Yang Z."/>
            <person name="Zhou J."/>
            <person name="Zhu J."/>
            <person name="Brent C.S."/>
            <person name="Elsik C.G."/>
            <person name="Goodisman M.A."/>
            <person name="Liberles D.A."/>
            <person name="Roe R.M."/>
            <person name="Vargo E.L."/>
            <person name="Vilcinskas A."/>
            <person name="Wang J."/>
            <person name="Bornberg-Bauer E."/>
            <person name="Korb J."/>
            <person name="Zhang G."/>
            <person name="Liebig J."/>
        </authorList>
    </citation>
    <scope>NUCLEOTIDE SEQUENCE [LARGE SCALE GENOMIC DNA]</scope>
    <source>
        <tissue evidence="2">Whole organism</tissue>
    </source>
</reference>
<evidence type="ECO:0000256" key="1">
    <source>
        <dbReference type="SAM" id="SignalP"/>
    </source>
</evidence>
<feature type="signal peptide" evidence="1">
    <location>
        <begin position="1"/>
        <end position="23"/>
    </location>
</feature>
<dbReference type="InParanoid" id="A0A067QM84"/>
<feature type="chain" id="PRO_5001647712" description="Salivary secreted peptide" evidence="1">
    <location>
        <begin position="24"/>
        <end position="140"/>
    </location>
</feature>
<dbReference type="InterPro" id="IPR031734">
    <property type="entry name" value="MBF2"/>
</dbReference>
<evidence type="ECO:0000313" key="2">
    <source>
        <dbReference type="EMBL" id="KDR10542.1"/>
    </source>
</evidence>
<dbReference type="EMBL" id="KK853153">
    <property type="protein sequence ID" value="KDR10542.1"/>
    <property type="molecule type" value="Genomic_DNA"/>
</dbReference>
<gene>
    <name evidence="2" type="ORF">L798_15251</name>
</gene>
<keyword evidence="1" id="KW-0732">Signal</keyword>
<accession>A0A067QM84</accession>
<dbReference type="AlphaFoldDB" id="A0A067QM84"/>
<evidence type="ECO:0008006" key="4">
    <source>
        <dbReference type="Google" id="ProtNLM"/>
    </source>
</evidence>